<name>A0A9Q3D5P3_9BASI</name>
<gene>
    <name evidence="2" type="ORF">O181_033967</name>
</gene>
<evidence type="ECO:0000313" key="3">
    <source>
        <dbReference type="Proteomes" id="UP000765509"/>
    </source>
</evidence>
<reference evidence="2" key="1">
    <citation type="submission" date="2021-03" db="EMBL/GenBank/DDBJ databases">
        <title>Draft genome sequence of rust myrtle Austropuccinia psidii MF-1, a brazilian biotype.</title>
        <authorList>
            <person name="Quecine M.C."/>
            <person name="Pachon D.M.R."/>
            <person name="Bonatelli M.L."/>
            <person name="Correr F.H."/>
            <person name="Franceschini L.M."/>
            <person name="Leite T.F."/>
            <person name="Margarido G.R.A."/>
            <person name="Almeida C.A."/>
            <person name="Ferrarezi J.A."/>
            <person name="Labate C.A."/>
        </authorList>
    </citation>
    <scope>NUCLEOTIDE SEQUENCE</scope>
    <source>
        <strain evidence="2">MF-1</strain>
    </source>
</reference>
<sequence>MAHVQWHATICLSWFLGLFQVPNASHANPYACPESRRFTTKTLRWGSFSTIPYAFPRSRRVTHKILMLVQVPYNSNNSLFRGRLQKLLHFLMRVQAPNTSHANRYAWSGSQQLNTNPYSSTGFQRFTRTSLCLYRFLTIQTIPYSWAASRQFENSLHD</sequence>
<feature type="chain" id="PRO_5040233622" description="Secreted protein" evidence="1">
    <location>
        <begin position="28"/>
        <end position="158"/>
    </location>
</feature>
<protein>
    <recommendedName>
        <fullName evidence="4">Secreted protein</fullName>
    </recommendedName>
</protein>
<keyword evidence="3" id="KW-1185">Reference proteome</keyword>
<keyword evidence="1" id="KW-0732">Signal</keyword>
<evidence type="ECO:0000313" key="2">
    <source>
        <dbReference type="EMBL" id="MBW0494252.1"/>
    </source>
</evidence>
<comment type="caution">
    <text evidence="2">The sequence shown here is derived from an EMBL/GenBank/DDBJ whole genome shotgun (WGS) entry which is preliminary data.</text>
</comment>
<feature type="signal peptide" evidence="1">
    <location>
        <begin position="1"/>
        <end position="27"/>
    </location>
</feature>
<proteinExistence type="predicted"/>
<evidence type="ECO:0000256" key="1">
    <source>
        <dbReference type="SAM" id="SignalP"/>
    </source>
</evidence>
<organism evidence="2 3">
    <name type="scientific">Austropuccinia psidii MF-1</name>
    <dbReference type="NCBI Taxonomy" id="1389203"/>
    <lineage>
        <taxon>Eukaryota</taxon>
        <taxon>Fungi</taxon>
        <taxon>Dikarya</taxon>
        <taxon>Basidiomycota</taxon>
        <taxon>Pucciniomycotina</taxon>
        <taxon>Pucciniomycetes</taxon>
        <taxon>Pucciniales</taxon>
        <taxon>Sphaerophragmiaceae</taxon>
        <taxon>Austropuccinia</taxon>
    </lineage>
</organism>
<evidence type="ECO:0008006" key="4">
    <source>
        <dbReference type="Google" id="ProtNLM"/>
    </source>
</evidence>
<dbReference type="EMBL" id="AVOT02012483">
    <property type="protein sequence ID" value="MBW0494252.1"/>
    <property type="molecule type" value="Genomic_DNA"/>
</dbReference>
<dbReference type="Proteomes" id="UP000765509">
    <property type="component" value="Unassembled WGS sequence"/>
</dbReference>
<accession>A0A9Q3D5P3</accession>
<dbReference type="AlphaFoldDB" id="A0A9Q3D5P3"/>